<dbReference type="RefSeq" id="WP_245265333.1">
    <property type="nucleotide sequence ID" value="NZ_CP088147.1"/>
</dbReference>
<evidence type="ECO:0000313" key="3">
    <source>
        <dbReference type="Proteomes" id="UP001060070"/>
    </source>
</evidence>
<dbReference type="Proteomes" id="UP001060070">
    <property type="component" value="Chromosome"/>
</dbReference>
<reference evidence="2 3" key="1">
    <citation type="journal article" date="2022" name="Microbiol. Resour. Announc.">
        <title>Complete Genome Sequence of Mesorhizobium ciceri Strain R30, a Rhizobium Used as a Commercial Inoculant for Chickpea in Argentina.</title>
        <authorList>
            <person name="Foresto E."/>
            <person name="Revale S."/>
            <person name="Primo E."/>
            <person name="Nievas F."/>
            <person name="Carezzano E."/>
            <person name="Puente M."/>
            <person name="Alzari P."/>
            <person name="Mart M."/>
            <person name="Ben-Assaya M."/>
            <person name="Mornico D."/>
            <person name="Santoro M."/>
            <person name="Mart F."/>
            <person name="Giordano W."/>
            <person name="Bogino P."/>
        </authorList>
    </citation>
    <scope>NUCLEOTIDE SEQUENCE [LARGE SCALE GENOMIC DNA]</scope>
    <source>
        <strain evidence="2 3">R30</strain>
    </source>
</reference>
<protein>
    <submittedName>
        <fullName evidence="2">Uncharacterized protein</fullName>
    </submittedName>
</protein>
<keyword evidence="1" id="KW-1133">Transmembrane helix</keyword>
<keyword evidence="3" id="KW-1185">Reference proteome</keyword>
<evidence type="ECO:0000256" key="1">
    <source>
        <dbReference type="SAM" id="Phobius"/>
    </source>
</evidence>
<feature type="transmembrane region" description="Helical" evidence="1">
    <location>
        <begin position="20"/>
        <end position="38"/>
    </location>
</feature>
<keyword evidence="1" id="KW-0812">Transmembrane</keyword>
<organism evidence="2 3">
    <name type="scientific">Mesorhizobium ciceri</name>
    <dbReference type="NCBI Taxonomy" id="39645"/>
    <lineage>
        <taxon>Bacteria</taxon>
        <taxon>Pseudomonadati</taxon>
        <taxon>Pseudomonadota</taxon>
        <taxon>Alphaproteobacteria</taxon>
        <taxon>Hyphomicrobiales</taxon>
        <taxon>Phyllobacteriaceae</taxon>
        <taxon>Mesorhizobium</taxon>
    </lineage>
</organism>
<dbReference type="AlphaFoldDB" id="A0AB38T7Z3"/>
<name>A0AB38T7Z3_9HYPH</name>
<evidence type="ECO:0000313" key="2">
    <source>
        <dbReference type="EMBL" id="UTU51069.1"/>
    </source>
</evidence>
<dbReference type="EMBL" id="CP088147">
    <property type="protein sequence ID" value="UTU51069.1"/>
    <property type="molecule type" value="Genomic_DNA"/>
</dbReference>
<accession>A0AB38T7Z3</accession>
<sequence>MTFVAAALYVSGHDGTVDCLSAWVKYAIGGVIAFLILYTTSRRSIGKA</sequence>
<keyword evidence="1" id="KW-0472">Membrane</keyword>
<gene>
    <name evidence="2" type="ORF">LRP29_26935</name>
</gene>
<proteinExistence type="predicted"/>